<comment type="subcellular location">
    <subcellularLocation>
        <location evidence="2">Cell membrane</location>
        <topology evidence="2">Lipid-anchor</topology>
        <topology evidence="2">GPI-anchor</topology>
    </subcellularLocation>
</comment>
<evidence type="ECO:0000256" key="1">
    <source>
        <dbReference type="ARBA" id="ARBA00002523"/>
    </source>
</evidence>
<evidence type="ECO:0000256" key="7">
    <source>
        <dbReference type="ARBA" id="ARBA00023288"/>
    </source>
</evidence>
<reference evidence="11" key="1">
    <citation type="submission" date="2016-08" db="EMBL/GenBank/DDBJ databases">
        <title>VSG repertoire of Trypanosoma brucei EATRO 1125.</title>
        <authorList>
            <person name="Cross G.A."/>
        </authorList>
    </citation>
    <scope>NUCLEOTIDE SEQUENCE</scope>
    <source>
        <strain evidence="11">EATRO 1125</strain>
    </source>
</reference>
<feature type="transmembrane region" description="Helical" evidence="9">
    <location>
        <begin position="484"/>
        <end position="503"/>
    </location>
</feature>
<feature type="region of interest" description="Disordered" evidence="8">
    <location>
        <begin position="253"/>
        <end position="273"/>
    </location>
</feature>
<proteinExistence type="predicted"/>
<keyword evidence="9" id="KW-1133">Transmembrane helix</keyword>
<evidence type="ECO:0000256" key="5">
    <source>
        <dbReference type="ARBA" id="ARBA00023136"/>
    </source>
</evidence>
<feature type="compositionally biased region" description="Polar residues" evidence="8">
    <location>
        <begin position="456"/>
        <end position="465"/>
    </location>
</feature>
<dbReference type="VEuPathDB" id="TriTrypDB:Tb427_000494400"/>
<keyword evidence="4" id="KW-0336">GPI-anchor</keyword>
<dbReference type="GO" id="GO:0005886">
    <property type="term" value="C:plasma membrane"/>
    <property type="evidence" value="ECO:0007669"/>
    <property type="project" value="UniProtKB-SubCell"/>
</dbReference>
<keyword evidence="5 9" id="KW-0472">Membrane</keyword>
<dbReference type="SUPFAM" id="SSF58087">
    <property type="entry name" value="Variant surface glycoprotein (N-terminal domain)"/>
    <property type="match status" value="1"/>
</dbReference>
<protein>
    <submittedName>
        <fullName evidence="11">Variant surface glycoprotein 1125.3190</fullName>
    </submittedName>
</protein>
<keyword evidence="10" id="KW-0732">Signal</keyword>
<evidence type="ECO:0000256" key="10">
    <source>
        <dbReference type="SAM" id="SignalP"/>
    </source>
</evidence>
<evidence type="ECO:0000313" key="11">
    <source>
        <dbReference type="EMBL" id="APD74532.1"/>
    </source>
</evidence>
<name>A0A1J0R9R1_9TRYP</name>
<comment type="function">
    <text evidence="1">VSG forms a coat on the surface of the parasite. The trypanosome evades the immune response of the host by expressing a series of antigenically distinct VSGs from an estimated 1000 VSG genes.</text>
</comment>
<dbReference type="EMBL" id="KX700576">
    <property type="protein sequence ID" value="APD74532.1"/>
    <property type="molecule type" value="Genomic_DNA"/>
</dbReference>
<feature type="chain" id="PRO_5012384960" evidence="10">
    <location>
        <begin position="21"/>
        <end position="533"/>
    </location>
</feature>
<evidence type="ECO:0000256" key="6">
    <source>
        <dbReference type="ARBA" id="ARBA00023180"/>
    </source>
</evidence>
<dbReference type="SUPFAM" id="SSF118251">
    <property type="entry name" value="Variant surface glycoprotein MITAT 1.2, VSG 221, C-terminal domain"/>
    <property type="match status" value="1"/>
</dbReference>
<keyword evidence="7" id="KW-0449">Lipoprotein</keyword>
<keyword evidence="9" id="KW-0812">Transmembrane</keyword>
<sequence>MHTIFPAALLAGYVVAFVAADATNTLAHDSTLWCHDIQYLEAILAAIDKEMNNRQKQLQVDAELIAKWKLAEAAAEQWHEQRKYAALSVVIATLASKNSEAATEYLSAAAEAKKAINRRLEALQLVARTTSALKQTVTGAPQAASANAACQGSTEYASEAEFTCAPPEAGELKTAEVQTKLHTATHIKLTSFKALNELVAAPKITITATAGTTPFASPGQTPGTCQTSGGQNIAAGTNHVQYAVSSATVLKTQTPAAQPIDSDSERPEEPTAKKATVTAWLDIKFVTAALKNLKTAYNQKQIDLSQATHSTLAGLAGFKTVIANLFVGAEPPANNQETEYNNKIADIIKQTYGPEPGDFKRKFVTELANQDVKYTKACNEQEKKLGALSKDSDLSIALSFMINKRHESQLQKAAKAVSTVPKQNCTGKTKEKCKDACEWKGTDDKGECKPKDEEGQTNAAGTQGAETEGKDDKNNTNTTGSNSFVIHKAPLLLAVFVSIIYFLKISAQFYEIVKYAILRDFTKLLIFDIFKYF</sequence>
<dbReference type="VEuPathDB" id="TriTrypDB:Tb1125.3.490"/>
<feature type="compositionally biased region" description="Basic and acidic residues" evidence="8">
    <location>
        <begin position="263"/>
        <end position="272"/>
    </location>
</feature>
<dbReference type="InterPro" id="IPR027446">
    <property type="entry name" value="VSG_C_dom_sf"/>
</dbReference>
<keyword evidence="3" id="KW-1003">Cell membrane</keyword>
<evidence type="ECO:0000256" key="3">
    <source>
        <dbReference type="ARBA" id="ARBA00022475"/>
    </source>
</evidence>
<organism evidence="11">
    <name type="scientific">Trypanosoma brucei</name>
    <dbReference type="NCBI Taxonomy" id="5691"/>
    <lineage>
        <taxon>Eukaryota</taxon>
        <taxon>Discoba</taxon>
        <taxon>Euglenozoa</taxon>
        <taxon>Kinetoplastea</taxon>
        <taxon>Metakinetoplastina</taxon>
        <taxon>Trypanosomatida</taxon>
        <taxon>Trypanosomatidae</taxon>
        <taxon>Trypanosoma</taxon>
    </lineage>
</organism>
<accession>A0A1J0R9R1</accession>
<dbReference type="AlphaFoldDB" id="A0A1J0R9R1"/>
<feature type="compositionally biased region" description="Basic and acidic residues" evidence="8">
    <location>
        <begin position="440"/>
        <end position="454"/>
    </location>
</feature>
<feature type="signal peptide" evidence="10">
    <location>
        <begin position="1"/>
        <end position="20"/>
    </location>
</feature>
<dbReference type="GO" id="GO:0098552">
    <property type="term" value="C:side of membrane"/>
    <property type="evidence" value="ECO:0007669"/>
    <property type="project" value="UniProtKB-KW"/>
</dbReference>
<evidence type="ECO:0000256" key="9">
    <source>
        <dbReference type="SAM" id="Phobius"/>
    </source>
</evidence>
<evidence type="ECO:0000256" key="4">
    <source>
        <dbReference type="ARBA" id="ARBA00022622"/>
    </source>
</evidence>
<feature type="region of interest" description="Disordered" evidence="8">
    <location>
        <begin position="440"/>
        <end position="476"/>
    </location>
</feature>
<dbReference type="Gene3D" id="1.10.470.10">
    <property type="entry name" value="Variant Surface Glycoprotein, subunit A, domain 2"/>
    <property type="match status" value="1"/>
</dbReference>
<evidence type="ECO:0000256" key="8">
    <source>
        <dbReference type="SAM" id="MobiDB-lite"/>
    </source>
</evidence>
<evidence type="ECO:0000256" key="2">
    <source>
        <dbReference type="ARBA" id="ARBA00004609"/>
    </source>
</evidence>
<dbReference type="VEuPathDB" id="TriTrypDB:Tb927.3.490"/>
<keyword evidence="6" id="KW-0325">Glycoprotein</keyword>